<dbReference type="AlphaFoldDB" id="A0A7W2EQT9"/>
<name>A0A7W2EQT9_9BURK</name>
<sequence length="513" mass="54661">MLISSSSRKGARWTTFACAGVMLALAGCGGSDPSAPASTQAALIVPAGDNVVLQWEQAHLQAIRTVKLGPPISARGLAMVSTAMYDAWAAYDARANGTRYGDTLRRPASERTDSYKAKAISYAALETLLDIYPSQKSSLEALMVKLGYDPAVRSSDPATPEGIGHLVAQALLAYRHVDGANQLGELAPPGPGGNPVPYADYTGYVPVNPAMTVAVATPLSAMPHPEAWQPLSYPNLAGATVTPAYIAPHWGKVLGFALTRSDQLRPAPPPAFGSADYVAQVQEIIDLTAALDDRQKSMADYWADGPNSEQPPGHWHLFAQLVSARDKHTLDDDAKMYFALSNAMFDAGIGTWEAKRYYNTSRPITAVRYLFNGKRIRGWGGPGLDNVDMDGAAWIPFQPSTFPVPPFAEYVSGHSAFSAAAAEVLRRYTGADTFSASVTVPAHSLKAEPASPAADVVLAWRTFSEAADEAGMSRRYGGIHFRAGDEAGRQLGRSAGAQAYLKAASFWQGDARP</sequence>
<proteinExistence type="predicted"/>
<dbReference type="Gene3D" id="1.10.606.10">
    <property type="entry name" value="Vanadium-containing Chloroperoxidase, domain 2"/>
    <property type="match status" value="1"/>
</dbReference>
<keyword evidence="4" id="KW-0575">Peroxidase</keyword>
<dbReference type="Gene3D" id="1.20.144.10">
    <property type="entry name" value="Phosphatidic acid phosphatase type 2/haloperoxidase"/>
    <property type="match status" value="1"/>
</dbReference>
<evidence type="ECO:0000313" key="5">
    <source>
        <dbReference type="Proteomes" id="UP000534388"/>
    </source>
</evidence>
<accession>A0A7W2EQT9</accession>
<dbReference type="RefSeq" id="WP_182161136.1">
    <property type="nucleotide sequence ID" value="NZ_JACEZT010000004.1"/>
</dbReference>
<dbReference type="Proteomes" id="UP000534388">
    <property type="component" value="Unassembled WGS sequence"/>
</dbReference>
<dbReference type="InterPro" id="IPR052559">
    <property type="entry name" value="V-haloperoxidase"/>
</dbReference>
<reference evidence="4 5" key="1">
    <citation type="submission" date="2020-07" db="EMBL/GenBank/DDBJ databases">
        <title>Novel species isolated from subtropical streams in China.</title>
        <authorList>
            <person name="Lu H."/>
        </authorList>
    </citation>
    <scope>NUCLEOTIDE SEQUENCE [LARGE SCALE GENOMIC DNA]</scope>
    <source>
        <strain evidence="4 5">LX20W</strain>
    </source>
</reference>
<dbReference type="GO" id="GO:0004601">
    <property type="term" value="F:peroxidase activity"/>
    <property type="evidence" value="ECO:0007669"/>
    <property type="project" value="UniProtKB-KW"/>
</dbReference>
<dbReference type="PANTHER" id="PTHR34599">
    <property type="entry name" value="PEROXIDASE-RELATED"/>
    <property type="match status" value="1"/>
</dbReference>
<dbReference type="InterPro" id="IPR016119">
    <property type="entry name" value="Br/Cl_peroxidase_C"/>
</dbReference>
<organism evidence="4 5">
    <name type="scientific">Rugamonas brunnea</name>
    <dbReference type="NCBI Taxonomy" id="2758569"/>
    <lineage>
        <taxon>Bacteria</taxon>
        <taxon>Pseudomonadati</taxon>
        <taxon>Pseudomonadota</taxon>
        <taxon>Betaproteobacteria</taxon>
        <taxon>Burkholderiales</taxon>
        <taxon>Oxalobacteraceae</taxon>
        <taxon>Telluria group</taxon>
        <taxon>Rugamonas</taxon>
    </lineage>
</organism>
<dbReference type="Pfam" id="PF21167">
    <property type="entry name" value="DUF6851"/>
    <property type="match status" value="1"/>
</dbReference>
<dbReference type="CDD" id="cd03398">
    <property type="entry name" value="PAP2_haloperoxidase"/>
    <property type="match status" value="1"/>
</dbReference>
<protein>
    <submittedName>
        <fullName evidence="4">Vanadium-dependent haloperoxidase</fullName>
    </submittedName>
</protein>
<feature type="signal peptide" evidence="1">
    <location>
        <begin position="1"/>
        <end position="26"/>
    </location>
</feature>
<comment type="caution">
    <text evidence="4">The sequence shown here is derived from an EMBL/GenBank/DDBJ whole genome shotgun (WGS) entry which is preliminary data.</text>
</comment>
<feature type="domain" description="Vanadium-dependent haloperoxidase NapH1-like second helical-bundle" evidence="3">
    <location>
        <begin position="336"/>
        <end position="502"/>
    </location>
</feature>
<feature type="chain" id="PRO_5030589366" evidence="1">
    <location>
        <begin position="27"/>
        <end position="513"/>
    </location>
</feature>
<feature type="domain" description="DUF6851" evidence="2">
    <location>
        <begin position="79"/>
        <end position="213"/>
    </location>
</feature>
<keyword evidence="1" id="KW-0732">Signal</keyword>
<evidence type="ECO:0000259" key="3">
    <source>
        <dbReference type="Pfam" id="PF22778"/>
    </source>
</evidence>
<dbReference type="Pfam" id="PF22778">
    <property type="entry name" value="VCPO_2nd"/>
    <property type="match status" value="1"/>
</dbReference>
<dbReference type="EMBL" id="JACEZT010000004">
    <property type="protein sequence ID" value="MBA5636946.1"/>
    <property type="molecule type" value="Genomic_DNA"/>
</dbReference>
<dbReference type="InterPro" id="IPR055161">
    <property type="entry name" value="NapH1-like_2nd"/>
</dbReference>
<dbReference type="InterPro" id="IPR036938">
    <property type="entry name" value="PAP2/HPO_sf"/>
</dbReference>
<dbReference type="SUPFAM" id="SSF48317">
    <property type="entry name" value="Acid phosphatase/Vanadium-dependent haloperoxidase"/>
    <property type="match status" value="1"/>
</dbReference>
<evidence type="ECO:0000256" key="1">
    <source>
        <dbReference type="SAM" id="SignalP"/>
    </source>
</evidence>
<dbReference type="PANTHER" id="PTHR34599:SF2">
    <property type="entry name" value="TRAF-TYPE DOMAIN-CONTAINING PROTEIN"/>
    <property type="match status" value="1"/>
</dbReference>
<evidence type="ECO:0000259" key="2">
    <source>
        <dbReference type="Pfam" id="PF21167"/>
    </source>
</evidence>
<keyword evidence="5" id="KW-1185">Reference proteome</keyword>
<gene>
    <name evidence="4" type="ORF">H3H37_07755</name>
</gene>
<dbReference type="InterPro" id="IPR049283">
    <property type="entry name" value="DUF6851"/>
</dbReference>
<keyword evidence="4" id="KW-0560">Oxidoreductase</keyword>
<evidence type="ECO:0000313" key="4">
    <source>
        <dbReference type="EMBL" id="MBA5636946.1"/>
    </source>
</evidence>